<dbReference type="OrthoDB" id="7039766at2"/>
<evidence type="ECO:0000313" key="1">
    <source>
        <dbReference type="EMBL" id="SDI06727.1"/>
    </source>
</evidence>
<accession>A0A1G8HJ49</accession>
<name>A0A1G8HJ49_9PSED</name>
<dbReference type="Proteomes" id="UP000199636">
    <property type="component" value="Unassembled WGS sequence"/>
</dbReference>
<proteinExistence type="predicted"/>
<protein>
    <submittedName>
        <fullName evidence="1">Uncharacterized protein</fullName>
    </submittedName>
</protein>
<keyword evidence="2" id="KW-1185">Reference proteome</keyword>
<dbReference type="STRING" id="428992.SAMN05216272_105267"/>
<organism evidence="1 2">
    <name type="scientific">Pseudomonas panipatensis</name>
    <dbReference type="NCBI Taxonomy" id="428992"/>
    <lineage>
        <taxon>Bacteria</taxon>
        <taxon>Pseudomonadati</taxon>
        <taxon>Pseudomonadota</taxon>
        <taxon>Gammaproteobacteria</taxon>
        <taxon>Pseudomonadales</taxon>
        <taxon>Pseudomonadaceae</taxon>
        <taxon>Pseudomonas</taxon>
    </lineage>
</organism>
<dbReference type="EMBL" id="FNDS01000005">
    <property type="protein sequence ID" value="SDI06727.1"/>
    <property type="molecule type" value="Genomic_DNA"/>
</dbReference>
<evidence type="ECO:0000313" key="2">
    <source>
        <dbReference type="Proteomes" id="UP000199636"/>
    </source>
</evidence>
<gene>
    <name evidence="1" type="ORF">SAMN05216272_105267</name>
</gene>
<dbReference type="AlphaFoldDB" id="A0A1G8HJ49"/>
<reference evidence="2" key="1">
    <citation type="submission" date="2016-10" db="EMBL/GenBank/DDBJ databases">
        <authorList>
            <person name="Varghese N."/>
            <person name="Submissions S."/>
        </authorList>
    </citation>
    <scope>NUCLEOTIDE SEQUENCE [LARGE SCALE GENOMIC DNA]</scope>
    <source>
        <strain evidence="2">CCM 7469</strain>
    </source>
</reference>
<sequence length="102" mass="10750">MQVENTSAPADTQEQRPALDIAQDLLECLEAEILQISEIRSILIAVWKDPEATENIKNLTGAGISASHFVSKGLGALAFAFKEELAALNPADEDSDAIGGAA</sequence>
<dbReference type="RefSeq" id="WP_090263183.1">
    <property type="nucleotide sequence ID" value="NZ_FNDS01000005.1"/>
</dbReference>